<dbReference type="AlphaFoldDB" id="A0A6C0EUL2"/>
<evidence type="ECO:0000256" key="1">
    <source>
        <dbReference type="SAM" id="MobiDB-lite"/>
    </source>
</evidence>
<accession>A0A6C0EUL2</accession>
<feature type="region of interest" description="Disordered" evidence="1">
    <location>
        <begin position="178"/>
        <end position="206"/>
    </location>
</feature>
<name>A0A6C0EUL2_9ZZZZ</name>
<feature type="compositionally biased region" description="Polar residues" evidence="1">
    <location>
        <begin position="638"/>
        <end position="656"/>
    </location>
</feature>
<feature type="region of interest" description="Disordered" evidence="1">
    <location>
        <begin position="580"/>
        <end position="696"/>
    </location>
</feature>
<feature type="compositionally biased region" description="Basic and acidic residues" evidence="1">
    <location>
        <begin position="132"/>
        <end position="163"/>
    </location>
</feature>
<feature type="compositionally biased region" description="Basic residues" evidence="1">
    <location>
        <begin position="658"/>
        <end position="696"/>
    </location>
</feature>
<dbReference type="EMBL" id="MN738926">
    <property type="protein sequence ID" value="QHT31910.1"/>
    <property type="molecule type" value="Genomic_DNA"/>
</dbReference>
<protein>
    <submittedName>
        <fullName evidence="2">Uncharacterized protein</fullName>
    </submittedName>
</protein>
<feature type="compositionally biased region" description="Basic and acidic residues" evidence="1">
    <location>
        <begin position="227"/>
        <end position="254"/>
    </location>
</feature>
<evidence type="ECO:0000313" key="2">
    <source>
        <dbReference type="EMBL" id="QHT31910.1"/>
    </source>
</evidence>
<feature type="region of interest" description="Disordered" evidence="1">
    <location>
        <begin position="483"/>
        <end position="507"/>
    </location>
</feature>
<feature type="region of interest" description="Disordered" evidence="1">
    <location>
        <begin position="131"/>
        <end position="163"/>
    </location>
</feature>
<feature type="compositionally biased region" description="Basic and acidic residues" evidence="1">
    <location>
        <begin position="621"/>
        <end position="637"/>
    </location>
</feature>
<reference evidence="2" key="1">
    <citation type="journal article" date="2020" name="Nature">
        <title>Giant virus diversity and host interactions through global metagenomics.</title>
        <authorList>
            <person name="Schulz F."/>
            <person name="Roux S."/>
            <person name="Paez-Espino D."/>
            <person name="Jungbluth S."/>
            <person name="Walsh D.A."/>
            <person name="Denef V.J."/>
            <person name="McMahon K.D."/>
            <person name="Konstantinidis K.T."/>
            <person name="Eloe-Fadrosh E.A."/>
            <person name="Kyrpides N.C."/>
            <person name="Woyke T."/>
        </authorList>
    </citation>
    <scope>NUCLEOTIDE SEQUENCE</scope>
    <source>
        <strain evidence="2">GVMAG-M-3300009155-48</strain>
    </source>
</reference>
<organism evidence="2">
    <name type="scientific">viral metagenome</name>
    <dbReference type="NCBI Taxonomy" id="1070528"/>
    <lineage>
        <taxon>unclassified sequences</taxon>
        <taxon>metagenomes</taxon>
        <taxon>organismal metagenomes</taxon>
    </lineage>
</organism>
<sequence>MGDASFVEGIAKKFLNLVPRPFYREAAQKMVHEICETIYKELENNGDRIPRSEIIQIVKDFVTAHLNNPPQNPTENPMGIRDAISDSLKKTTLEVYKDEKINMLLLQKILSEENGADGIFYKSLEQSIKNINDPDSKNSAIDNEKDKDDAAANKDKKDTDKDGEAFAKKVVNELVNTNVEIAQSPPPESDNMNVENPESKEPAVPNTNVENLESDQQEVADTNAENTKSDKPSVDDTDVKNTKSDKPSVDDTDVKNTQSNDLDSSGKDKKIGGGDIYEDLGKNAMDFAAKNPLTAAAGMAVGSALLSGTGKGSGSGSGSGSGGITNIGYEPNKDGVLPYIQTNCNGSGLGLPGIDLSFLSSFLDGLKEPIAEELVKKIQERLLDKTTDSLIVKRDIYNKILLVIQAHLQSKEGKDMLVGHINKTIKPEIDKLTASHEIKKRLLNVIFKDKNSEIYKKLIEIIARHSKPSGIILEEKNEENGNIQEGKLSIQPGKSKGGATNEKESKSFQVTTIDEVIQEFSEWLNEKIGSTQQSVIENPVGGKSNEAKQDLQQKLSLADVVTVNSKKKIGGEEISETTNSISMPVVDTPVTNNDGNSVEVADGNESAVDGGTTTNSTNLETDTKNEQSKLSNEKVETSKNNSNPSTVQFKGGNSNAKNKTKKRRTKNNKRKTSKTLKNKQKKRLTKKKNRKHYQKK</sequence>
<feature type="region of interest" description="Disordered" evidence="1">
    <location>
        <begin position="218"/>
        <end position="273"/>
    </location>
</feature>
<proteinExistence type="predicted"/>